<dbReference type="EMBL" id="JACAZE010000006">
    <property type="protein sequence ID" value="KAF7314066.1"/>
    <property type="molecule type" value="Genomic_DNA"/>
</dbReference>
<dbReference type="OrthoDB" id="3132318at2759"/>
<accession>A0A146H692</accession>
<comment type="caution">
    <text evidence="1">The sequence shown here is derived from an EMBL/GenBank/DDBJ whole genome shotgun (WGS) entry which is preliminary data.</text>
</comment>
<reference evidence="1" key="1">
    <citation type="submission" date="2020-05" db="EMBL/GenBank/DDBJ databases">
        <title>Mycena genomes resolve the evolution of fungal bioluminescence.</title>
        <authorList>
            <person name="Tsai I.J."/>
        </authorList>
    </citation>
    <scope>NUCLEOTIDE SEQUENCE</scope>
    <source>
        <strain evidence="1">110903Hualien_Pintung</strain>
    </source>
</reference>
<dbReference type="AlphaFoldDB" id="A0A146H692"/>
<dbReference type="Proteomes" id="UP000613580">
    <property type="component" value="Unassembled WGS sequence"/>
</dbReference>
<gene>
    <name evidence="1" type="ORF">HMN09_00565600</name>
</gene>
<protein>
    <submittedName>
        <fullName evidence="1">Uncharacterized protein</fullName>
    </submittedName>
</protein>
<evidence type="ECO:0000313" key="1">
    <source>
        <dbReference type="EMBL" id="KAF7314066.1"/>
    </source>
</evidence>
<proteinExistence type="predicted"/>
<organism evidence="1 2">
    <name type="scientific">Mycena chlorophos</name>
    <name type="common">Agaric fungus</name>
    <name type="synonym">Agaricus chlorophos</name>
    <dbReference type="NCBI Taxonomy" id="658473"/>
    <lineage>
        <taxon>Eukaryota</taxon>
        <taxon>Fungi</taxon>
        <taxon>Dikarya</taxon>
        <taxon>Basidiomycota</taxon>
        <taxon>Agaricomycotina</taxon>
        <taxon>Agaricomycetes</taxon>
        <taxon>Agaricomycetidae</taxon>
        <taxon>Agaricales</taxon>
        <taxon>Marasmiineae</taxon>
        <taxon>Mycenaceae</taxon>
        <taxon>Mycena</taxon>
    </lineage>
</organism>
<sequence length="84" mass="9675">MCRRIAEGTRWTRCGHFQRHLVVAILDCNTTHCERSVYHPRGCRSTTCAKNFGPEIQRDVDRVDDLCWACRAAQERAARGSVLR</sequence>
<evidence type="ECO:0000313" key="2">
    <source>
        <dbReference type="Proteomes" id="UP000613580"/>
    </source>
</evidence>
<keyword evidence="2" id="KW-1185">Reference proteome</keyword>
<name>A0A146H692_MYCCL</name>